<evidence type="ECO:0000259" key="1">
    <source>
        <dbReference type="PROSITE" id="PS50943"/>
    </source>
</evidence>
<reference evidence="3" key="2">
    <citation type="submission" date="2023-04" db="EMBL/GenBank/DDBJ databases">
        <title>APH(3)-Id, a novel chromosomal aminoglycoside phosphotransferase, identified from an environmental isolate of Kluyvera intermedia DW18.</title>
        <authorList>
            <person name="Sha Y."/>
        </authorList>
    </citation>
    <scope>NUCLEOTIDE SEQUENCE</scope>
    <source>
        <strain evidence="3">DW18</strain>
    </source>
</reference>
<reference evidence="2 4" key="1">
    <citation type="submission" date="2019-10" db="EMBL/GenBank/DDBJ databases">
        <title>Complete genome sequencing of drug resistant plasmids in Kluyvera intermedia.</title>
        <authorList>
            <person name="Ke C."/>
            <person name="Jian S."/>
        </authorList>
    </citation>
    <scope>NUCLEOTIDE SEQUENCE [LARGE SCALE GENOMIC DNA]</scope>
    <source>
        <strain evidence="2 4">N2-1</strain>
    </source>
</reference>
<organism evidence="3 5">
    <name type="scientific">Kluyvera intermedia</name>
    <name type="common">Enterobacter intermedius</name>
    <dbReference type="NCBI Taxonomy" id="61648"/>
    <lineage>
        <taxon>Bacteria</taxon>
        <taxon>Pseudomonadati</taxon>
        <taxon>Pseudomonadota</taxon>
        <taxon>Gammaproteobacteria</taxon>
        <taxon>Enterobacterales</taxon>
        <taxon>Enterobacteriaceae</taxon>
        <taxon>Kluyvera</taxon>
    </lineage>
</organism>
<dbReference type="GeneID" id="91971994"/>
<gene>
    <name evidence="2" type="ORF">GHC21_06280</name>
    <name evidence="3" type="ORF">QBD33_06535</name>
</gene>
<dbReference type="Proteomes" id="UP000344450">
    <property type="component" value="Chromosome"/>
</dbReference>
<name>A0A5Q2T4N2_KLUIN</name>
<evidence type="ECO:0000313" key="4">
    <source>
        <dbReference type="Proteomes" id="UP000344450"/>
    </source>
</evidence>
<dbReference type="InterPro" id="IPR010749">
    <property type="entry name" value="YfeC-like"/>
</dbReference>
<dbReference type="GO" id="GO:0003677">
    <property type="term" value="F:DNA binding"/>
    <property type="evidence" value="ECO:0007669"/>
    <property type="project" value="UniProtKB-KW"/>
</dbReference>
<protein>
    <submittedName>
        <fullName evidence="3">DNA-binding transcriptional regulator</fullName>
    </submittedName>
</protein>
<keyword evidence="4" id="KW-1185">Reference proteome</keyword>
<accession>A0A5Q2T4N2</accession>
<feature type="domain" description="HTH cro/C1-type" evidence="1">
    <location>
        <begin position="6"/>
        <end position="31"/>
    </location>
</feature>
<dbReference type="RefSeq" id="WP_153742415.1">
    <property type="nucleotide sequence ID" value="NZ_CP045843.1"/>
</dbReference>
<sequence length="133" mass="15668">MKKFPAKMSTEELAERLGMTRQTINRWIREQKWHTEPMAGIKGGRARLIFMTQDVLDYLANTPALRDEHRYPRMEEPMRSYSANENDVVWHQNIDILRNMTPVEQLRLNQLLLRIGLSGFLTRLGINEDENEA</sequence>
<evidence type="ECO:0000313" key="2">
    <source>
        <dbReference type="EMBL" id="QGH29297.1"/>
    </source>
</evidence>
<dbReference type="SUPFAM" id="SSF46955">
    <property type="entry name" value="Putative DNA-binding domain"/>
    <property type="match status" value="1"/>
</dbReference>
<proteinExistence type="predicted"/>
<evidence type="ECO:0000313" key="3">
    <source>
        <dbReference type="EMBL" id="WGL57432.1"/>
    </source>
</evidence>
<dbReference type="InterPro" id="IPR009061">
    <property type="entry name" value="DNA-bd_dom_put_sf"/>
</dbReference>
<dbReference type="EMBL" id="CP123488">
    <property type="protein sequence ID" value="WGL57432.1"/>
    <property type="molecule type" value="Genomic_DNA"/>
</dbReference>
<dbReference type="Pfam" id="PF07037">
    <property type="entry name" value="YfeC-like"/>
    <property type="match status" value="1"/>
</dbReference>
<dbReference type="CDD" id="cd00093">
    <property type="entry name" value="HTH_XRE"/>
    <property type="match status" value="1"/>
</dbReference>
<dbReference type="Gene3D" id="1.10.10.10">
    <property type="entry name" value="Winged helix-like DNA-binding domain superfamily/Winged helix DNA-binding domain"/>
    <property type="match status" value="1"/>
</dbReference>
<keyword evidence="3" id="KW-0238">DNA-binding</keyword>
<dbReference type="InterPro" id="IPR001387">
    <property type="entry name" value="Cro/C1-type_HTH"/>
</dbReference>
<dbReference type="PROSITE" id="PS50943">
    <property type="entry name" value="HTH_CROC1"/>
    <property type="match status" value="1"/>
</dbReference>
<dbReference type="EMBL" id="CP045845">
    <property type="protein sequence ID" value="QGH29297.1"/>
    <property type="molecule type" value="Genomic_DNA"/>
</dbReference>
<evidence type="ECO:0000313" key="5">
    <source>
        <dbReference type="Proteomes" id="UP001177527"/>
    </source>
</evidence>
<dbReference type="InterPro" id="IPR036388">
    <property type="entry name" value="WH-like_DNA-bd_sf"/>
</dbReference>
<dbReference type="Proteomes" id="UP001177527">
    <property type="component" value="Chromosome"/>
</dbReference>
<dbReference type="AlphaFoldDB" id="A0A5Q2T4N2"/>